<name>A0A8S5U9P4_9CAUD</name>
<sequence>MKRKTFVKQLMALGFQRNAANRACRYARWLERRINETLQGCGFSASWEETMAYVIRTIETGKIPCEEADIKMYMDKVSVWKAKRSKKMPKERMGAETRWTQRNI</sequence>
<proteinExistence type="predicted"/>
<protein>
    <submittedName>
        <fullName evidence="1">UBA-like domain protein</fullName>
    </submittedName>
</protein>
<accession>A0A8S5U9P4</accession>
<reference evidence="1" key="1">
    <citation type="journal article" date="2021" name="Proc. Natl. Acad. Sci. U.S.A.">
        <title>A Catalog of Tens of Thousands of Viruses from Human Metagenomes Reveals Hidden Associations with Chronic Diseases.</title>
        <authorList>
            <person name="Tisza M.J."/>
            <person name="Buck C.B."/>
        </authorList>
    </citation>
    <scope>NUCLEOTIDE SEQUENCE</scope>
    <source>
        <strain evidence="1">CtKNZ79</strain>
    </source>
</reference>
<organism evidence="1">
    <name type="scientific">Siphoviridae sp. ctKNZ79</name>
    <dbReference type="NCBI Taxonomy" id="2825440"/>
    <lineage>
        <taxon>Viruses</taxon>
        <taxon>Duplodnaviria</taxon>
        <taxon>Heunggongvirae</taxon>
        <taxon>Uroviricota</taxon>
        <taxon>Caudoviricetes</taxon>
    </lineage>
</organism>
<dbReference type="EMBL" id="BK016045">
    <property type="protein sequence ID" value="DAF91163.1"/>
    <property type="molecule type" value="Genomic_DNA"/>
</dbReference>
<evidence type="ECO:0000313" key="1">
    <source>
        <dbReference type="EMBL" id="DAF91163.1"/>
    </source>
</evidence>